<evidence type="ECO:0000313" key="3">
    <source>
        <dbReference type="Proteomes" id="UP000654370"/>
    </source>
</evidence>
<dbReference type="Gene3D" id="3.90.190.10">
    <property type="entry name" value="Protein tyrosine phosphatase superfamily"/>
    <property type="match status" value="1"/>
</dbReference>
<dbReference type="InterPro" id="IPR029021">
    <property type="entry name" value="Prot-tyrosine_phosphatase-like"/>
</dbReference>
<dbReference type="SUPFAM" id="SSF53474">
    <property type="entry name" value="alpha/beta-Hydrolases"/>
    <property type="match status" value="1"/>
</dbReference>
<dbReference type="InterPro" id="IPR016130">
    <property type="entry name" value="Tyr_Pase_AS"/>
</dbReference>
<keyword evidence="3" id="KW-1185">Reference proteome</keyword>
<dbReference type="InterPro" id="IPR026893">
    <property type="entry name" value="Tyr/Ser_Pase_IphP-type"/>
</dbReference>
<dbReference type="Proteomes" id="UP000654370">
    <property type="component" value="Unassembled WGS sequence"/>
</dbReference>
<sequence length="537" mass="61508">MTTIKISNRRNENIVGLFETRPDSYIPDQPKRLILICHGVMGHKNYLFQKLLAQQLPVESFRFDFRGNGESDGTTHFGNIDDDVDDIRTVASYFESKGYQIYGIIGHSRGSVASFRYASGCRVPVPHLVNVAGRYRMHLIRGRQTEAQTKELKEKGFYKWTIRRKGKLEDIIVKEADVEEFATFDTSHVYKLSKATSVLTCHGAADFIVPVHDAAMYSNIIPTHTLKLFPKADHNFKGCYQELVDTILRYFKVQENEAVRAWRFGQTKSLTIPRWIDVEGVMNFRDIGGWDVKGGNGYIRERMVFRCGHMSNLTDKGVDTLKSLGITAAFDFRSRQEIEQYGIMRDIDGLVRHASPVFLDADYSPAALAVRWQGYFAGPKGFPNAYRNMLQSGPKVFENIFRHLIANPRSPFIIHCTAGKDRTGVFVMLLLGLCGVDDEVIAREYELTNLGYWESEEQLAKKAQLLERTIDDLKIVMSAPYLAMKETIVMVRQEYGSIEEYVRKHCNLNDEDIAAIRRIMIVPIRREEKQLYRPAKL</sequence>
<comment type="caution">
    <text evidence="2">The sequence shown here is derived from an EMBL/GenBank/DDBJ whole genome shotgun (WGS) entry which is preliminary data.</text>
</comment>
<proteinExistence type="predicted"/>
<gene>
    <name evidence="2" type="ORF">INT43_000221</name>
</gene>
<dbReference type="Gene3D" id="3.40.50.1820">
    <property type="entry name" value="alpha/beta hydrolase"/>
    <property type="match status" value="1"/>
</dbReference>
<reference evidence="2" key="1">
    <citation type="submission" date="2020-12" db="EMBL/GenBank/DDBJ databases">
        <title>Metabolic potential, ecology and presence of endohyphal bacteria is reflected in genomic diversity of Mucoromycotina.</title>
        <authorList>
            <person name="Muszewska A."/>
            <person name="Okrasinska A."/>
            <person name="Steczkiewicz K."/>
            <person name="Drgas O."/>
            <person name="Orlowska M."/>
            <person name="Perlinska-Lenart U."/>
            <person name="Aleksandrzak-Piekarczyk T."/>
            <person name="Szatraj K."/>
            <person name="Zielenkiewicz U."/>
            <person name="Pilsyk S."/>
            <person name="Malc E."/>
            <person name="Mieczkowski P."/>
            <person name="Kruszewska J.S."/>
            <person name="Biernat P."/>
            <person name="Pawlowska J."/>
        </authorList>
    </citation>
    <scope>NUCLEOTIDE SEQUENCE</scope>
    <source>
        <strain evidence="2">WA0000067209</strain>
    </source>
</reference>
<dbReference type="InterPro" id="IPR000387">
    <property type="entry name" value="Tyr_Pase_dom"/>
</dbReference>
<dbReference type="EMBL" id="JAEPQZ010000016">
    <property type="protein sequence ID" value="KAG2172871.1"/>
    <property type="molecule type" value="Genomic_DNA"/>
</dbReference>
<dbReference type="GO" id="GO:0004721">
    <property type="term" value="F:phosphoprotein phosphatase activity"/>
    <property type="evidence" value="ECO:0007669"/>
    <property type="project" value="InterPro"/>
</dbReference>
<dbReference type="InterPro" id="IPR029058">
    <property type="entry name" value="AB_hydrolase_fold"/>
</dbReference>
<dbReference type="Pfam" id="PF13350">
    <property type="entry name" value="Y_phosphatase3"/>
    <property type="match status" value="1"/>
</dbReference>
<dbReference type="InterPro" id="IPR022742">
    <property type="entry name" value="Hydrolase_4"/>
</dbReference>
<evidence type="ECO:0000313" key="2">
    <source>
        <dbReference type="EMBL" id="KAG2172871.1"/>
    </source>
</evidence>
<organism evidence="2 3">
    <name type="scientific">Mortierella isabellina</name>
    <name type="common">Filamentous fungus</name>
    <name type="synonym">Umbelopsis isabellina</name>
    <dbReference type="NCBI Taxonomy" id="91625"/>
    <lineage>
        <taxon>Eukaryota</taxon>
        <taxon>Fungi</taxon>
        <taxon>Fungi incertae sedis</taxon>
        <taxon>Mucoromycota</taxon>
        <taxon>Mucoromycotina</taxon>
        <taxon>Umbelopsidomycetes</taxon>
        <taxon>Umbelopsidales</taxon>
        <taxon>Umbelopsidaceae</taxon>
        <taxon>Umbelopsis</taxon>
    </lineage>
</organism>
<dbReference type="SUPFAM" id="SSF52799">
    <property type="entry name" value="(Phosphotyrosine protein) phosphatases II"/>
    <property type="match status" value="1"/>
</dbReference>
<evidence type="ECO:0000259" key="1">
    <source>
        <dbReference type="PROSITE" id="PS50056"/>
    </source>
</evidence>
<accession>A0A8H7PF98</accession>
<dbReference type="Pfam" id="PF12146">
    <property type="entry name" value="Hydrolase_4"/>
    <property type="match status" value="1"/>
</dbReference>
<dbReference type="PROSITE" id="PS00383">
    <property type="entry name" value="TYR_PHOSPHATASE_1"/>
    <property type="match status" value="1"/>
</dbReference>
<dbReference type="PROSITE" id="PS50056">
    <property type="entry name" value="TYR_PHOSPHATASE_2"/>
    <property type="match status" value="1"/>
</dbReference>
<dbReference type="OrthoDB" id="9988524at2759"/>
<name>A0A8H7PF98_MORIS</name>
<dbReference type="PANTHER" id="PTHR42886:SF53">
    <property type="entry name" value="ALPHA_BETA-HYDROLASES SUPERFAMILY PROTEIN"/>
    <property type="match status" value="1"/>
</dbReference>
<dbReference type="PANTHER" id="PTHR42886">
    <property type="entry name" value="RE40534P-RELATED"/>
    <property type="match status" value="1"/>
</dbReference>
<protein>
    <recommendedName>
        <fullName evidence="1">Tyrosine specific protein phosphatases domain-containing protein</fullName>
    </recommendedName>
</protein>
<dbReference type="AlphaFoldDB" id="A0A8H7PF98"/>
<feature type="domain" description="Tyrosine specific protein phosphatases" evidence="1">
    <location>
        <begin position="395"/>
        <end position="460"/>
    </location>
</feature>